<gene>
    <name evidence="1" type="ORF">HW555_013553</name>
</gene>
<evidence type="ECO:0000313" key="1">
    <source>
        <dbReference type="EMBL" id="KAF9405887.1"/>
    </source>
</evidence>
<sequence>MICCRVKGQVVSPHMGNLLQQHLNLGGYQIETEGVDYAGPVFSASRQVCGCRLTKVINAVHNKLVDNSTSNNFLSALRRPKHNYFDNGTSFVGAYNVDTELTSTHTTIIGPHDLLPLTPRQFLIGRPLKALPTPSYEGCSKTHLTRYLRIEVRIGDTTASKMEVMFYTDQDFKALHPVQDEISLNDIVADIRTTDGVVRRAFSKICPLPALLNIEGTSKDSSSNGINQVIMSKGWILEHNEEDAAQNRVTLTKGDTSDDNILLYQQTCYVPAIPYDFVRCDVVYRGEPNEKIYRISTSSYWPSPSHIYVDGLLTNVGRVRMVSKRGERLYSTVKMYGKIIEDNSES</sequence>
<dbReference type="EMBL" id="JACKWZ010000666">
    <property type="protein sequence ID" value="KAF9405887.1"/>
    <property type="molecule type" value="Genomic_DNA"/>
</dbReference>
<accession>A0A835KY15</accession>
<dbReference type="AlphaFoldDB" id="A0A835KY15"/>
<reference evidence="1" key="1">
    <citation type="submission" date="2020-08" db="EMBL/GenBank/DDBJ databases">
        <title>Spodoptera exigua strain:BAW_Kor-Di-RS1 Genome sequencing and assembly.</title>
        <authorList>
            <person name="Kim J."/>
            <person name="Nam H.Y."/>
            <person name="Kwon M."/>
            <person name="Choi J.H."/>
            <person name="Cho S.R."/>
            <person name="Kim G.-H."/>
        </authorList>
    </citation>
    <scope>NUCLEOTIDE SEQUENCE</scope>
    <source>
        <strain evidence="1">BAW_Kor-Di-RS1</strain>
        <tissue evidence="1">Whole-body</tissue>
    </source>
</reference>
<keyword evidence="2" id="KW-1185">Reference proteome</keyword>
<name>A0A835KY15_SPOEX</name>
<proteinExistence type="predicted"/>
<protein>
    <submittedName>
        <fullName evidence="1">Uncharacterized protein</fullName>
    </submittedName>
</protein>
<comment type="caution">
    <text evidence="1">The sequence shown here is derived from an EMBL/GenBank/DDBJ whole genome shotgun (WGS) entry which is preliminary data.</text>
</comment>
<organism evidence="1 2">
    <name type="scientific">Spodoptera exigua</name>
    <name type="common">Beet armyworm</name>
    <name type="synonym">Noctua fulgens</name>
    <dbReference type="NCBI Taxonomy" id="7107"/>
    <lineage>
        <taxon>Eukaryota</taxon>
        <taxon>Metazoa</taxon>
        <taxon>Ecdysozoa</taxon>
        <taxon>Arthropoda</taxon>
        <taxon>Hexapoda</taxon>
        <taxon>Insecta</taxon>
        <taxon>Pterygota</taxon>
        <taxon>Neoptera</taxon>
        <taxon>Endopterygota</taxon>
        <taxon>Lepidoptera</taxon>
        <taxon>Glossata</taxon>
        <taxon>Ditrysia</taxon>
        <taxon>Noctuoidea</taxon>
        <taxon>Noctuidae</taxon>
        <taxon>Amphipyrinae</taxon>
        <taxon>Spodoptera</taxon>
    </lineage>
</organism>
<evidence type="ECO:0000313" key="2">
    <source>
        <dbReference type="Proteomes" id="UP000648187"/>
    </source>
</evidence>
<dbReference type="Proteomes" id="UP000648187">
    <property type="component" value="Unassembled WGS sequence"/>
</dbReference>